<dbReference type="RefSeq" id="WP_209363173.1">
    <property type="nucleotide sequence ID" value="NZ_JAGISH010000015.1"/>
</dbReference>
<dbReference type="Proteomes" id="UP000675940">
    <property type="component" value="Unassembled WGS sequence"/>
</dbReference>
<keyword evidence="2" id="KW-1185">Reference proteome</keyword>
<protein>
    <submittedName>
        <fullName evidence="1">Uncharacterized protein</fullName>
    </submittedName>
</protein>
<evidence type="ECO:0000313" key="2">
    <source>
        <dbReference type="Proteomes" id="UP000675940"/>
    </source>
</evidence>
<gene>
    <name evidence="1" type="ORF">J5474_19405</name>
</gene>
<dbReference type="EMBL" id="JAGISH010000015">
    <property type="protein sequence ID" value="MBP0484644.1"/>
    <property type="molecule type" value="Genomic_DNA"/>
</dbReference>
<accession>A0A940MSL1</accession>
<sequence>MDLDRALAILAAPLDYDDADLRAAAARILADTDRTYMQDKLAKLYARIGLKQKV</sequence>
<reference evidence="1" key="1">
    <citation type="submission" date="2021-03" db="EMBL/GenBank/DDBJ databases">
        <title>Sagittula salina sp. nov. strain M10.9X isolated from the marine waste.</title>
        <authorList>
            <person name="Satari L."/>
            <person name="Molina-Menor E."/>
            <person name="Vidal-Verdu A."/>
            <person name="Pascual J."/>
            <person name="Pereto J."/>
            <person name="Porcar M."/>
        </authorList>
    </citation>
    <scope>NUCLEOTIDE SEQUENCE</scope>
    <source>
        <strain evidence="1">M10.9X</strain>
    </source>
</reference>
<evidence type="ECO:0000313" key="1">
    <source>
        <dbReference type="EMBL" id="MBP0484644.1"/>
    </source>
</evidence>
<dbReference type="AlphaFoldDB" id="A0A940MSL1"/>
<name>A0A940MSL1_9RHOB</name>
<comment type="caution">
    <text evidence="1">The sequence shown here is derived from an EMBL/GenBank/DDBJ whole genome shotgun (WGS) entry which is preliminary data.</text>
</comment>
<organism evidence="1 2">
    <name type="scientific">Sagittula salina</name>
    <dbReference type="NCBI Taxonomy" id="2820268"/>
    <lineage>
        <taxon>Bacteria</taxon>
        <taxon>Pseudomonadati</taxon>
        <taxon>Pseudomonadota</taxon>
        <taxon>Alphaproteobacteria</taxon>
        <taxon>Rhodobacterales</taxon>
        <taxon>Roseobacteraceae</taxon>
        <taxon>Sagittula</taxon>
    </lineage>
</organism>
<proteinExistence type="predicted"/>